<dbReference type="GO" id="GO:0022857">
    <property type="term" value="F:transmembrane transporter activity"/>
    <property type="evidence" value="ECO:0007669"/>
    <property type="project" value="InterPro"/>
</dbReference>
<evidence type="ECO:0000259" key="8">
    <source>
        <dbReference type="PROSITE" id="PS50850"/>
    </source>
</evidence>
<proteinExistence type="predicted"/>
<feature type="transmembrane region" description="Helical" evidence="7">
    <location>
        <begin position="164"/>
        <end position="188"/>
    </location>
</feature>
<feature type="transmembrane region" description="Helical" evidence="7">
    <location>
        <begin position="342"/>
        <end position="365"/>
    </location>
</feature>
<feature type="domain" description="Major facilitator superfamily (MFS) profile" evidence="8">
    <location>
        <begin position="40"/>
        <end position="436"/>
    </location>
</feature>
<dbReference type="STRING" id="1249481.D641_0113130"/>
<evidence type="ECO:0000256" key="4">
    <source>
        <dbReference type="ARBA" id="ARBA00022989"/>
    </source>
</evidence>
<name>A0A022KVR2_9MICO</name>
<dbReference type="InterPro" id="IPR011701">
    <property type="entry name" value="MFS"/>
</dbReference>
<dbReference type="Proteomes" id="UP000019754">
    <property type="component" value="Unassembled WGS sequence"/>
</dbReference>
<feature type="transmembrane region" description="Helical" evidence="7">
    <location>
        <begin position="246"/>
        <end position="273"/>
    </location>
</feature>
<keyword evidence="3 7" id="KW-0812">Transmembrane</keyword>
<dbReference type="SUPFAM" id="SSF103473">
    <property type="entry name" value="MFS general substrate transporter"/>
    <property type="match status" value="1"/>
</dbReference>
<keyword evidence="10" id="KW-1185">Reference proteome</keyword>
<feature type="transmembrane region" description="Helical" evidence="7">
    <location>
        <begin position="106"/>
        <end position="125"/>
    </location>
</feature>
<gene>
    <name evidence="9" type="ORF">D641_0113130</name>
</gene>
<keyword evidence="4 7" id="KW-1133">Transmembrane helix</keyword>
<evidence type="ECO:0000256" key="1">
    <source>
        <dbReference type="ARBA" id="ARBA00004651"/>
    </source>
</evidence>
<evidence type="ECO:0000256" key="2">
    <source>
        <dbReference type="ARBA" id="ARBA00022475"/>
    </source>
</evidence>
<evidence type="ECO:0000256" key="3">
    <source>
        <dbReference type="ARBA" id="ARBA00022692"/>
    </source>
</evidence>
<evidence type="ECO:0000313" key="9">
    <source>
        <dbReference type="EMBL" id="EYT48123.1"/>
    </source>
</evidence>
<keyword evidence="5 7" id="KW-0472">Membrane</keyword>
<keyword evidence="2" id="KW-1003">Cell membrane</keyword>
<dbReference type="RefSeq" id="WP_017823960.1">
    <property type="nucleotide sequence ID" value="NZ_AORC01000018.1"/>
</dbReference>
<feature type="region of interest" description="Disordered" evidence="6">
    <location>
        <begin position="1"/>
        <end position="30"/>
    </location>
</feature>
<comment type="subcellular location">
    <subcellularLocation>
        <location evidence="1">Cell membrane</location>
        <topology evidence="1">Multi-pass membrane protein</topology>
    </subcellularLocation>
</comment>
<reference evidence="9 10" key="1">
    <citation type="journal article" date="2013" name="Genome Announc.">
        <title>Draft genome sequence of an Actinobacterium, Brachybacterium muris strain UCD-AY4.</title>
        <authorList>
            <person name="Lo J.R."/>
            <person name="Lang J.M."/>
            <person name="Darling A.E."/>
            <person name="Eisen J.A."/>
            <person name="Coil D.A."/>
        </authorList>
    </citation>
    <scope>NUCLEOTIDE SEQUENCE [LARGE SCALE GENOMIC DNA]</scope>
    <source>
        <strain evidence="9 10">UCD-AY4</strain>
    </source>
</reference>
<evidence type="ECO:0000256" key="6">
    <source>
        <dbReference type="SAM" id="MobiDB-lite"/>
    </source>
</evidence>
<feature type="transmembrane region" description="Helical" evidence="7">
    <location>
        <begin position="75"/>
        <end position="94"/>
    </location>
</feature>
<feature type="transmembrane region" description="Helical" evidence="7">
    <location>
        <begin position="377"/>
        <end position="401"/>
    </location>
</feature>
<dbReference type="HOGENOM" id="CLU_001265_47_1_11"/>
<dbReference type="PROSITE" id="PS50850">
    <property type="entry name" value="MFS"/>
    <property type="match status" value="1"/>
</dbReference>
<feature type="transmembrane region" description="Helical" evidence="7">
    <location>
        <begin position="279"/>
        <end position="297"/>
    </location>
</feature>
<feature type="transmembrane region" description="Helical" evidence="7">
    <location>
        <begin position="194"/>
        <end position="213"/>
    </location>
</feature>
<feature type="transmembrane region" description="Helical" evidence="7">
    <location>
        <begin position="407"/>
        <end position="428"/>
    </location>
</feature>
<dbReference type="Pfam" id="PF07690">
    <property type="entry name" value="MFS_1"/>
    <property type="match status" value="1"/>
</dbReference>
<accession>A0A022KVR2</accession>
<comment type="caution">
    <text evidence="9">The sequence shown here is derived from an EMBL/GenBank/DDBJ whole genome shotgun (WGS) entry which is preliminary data.</text>
</comment>
<feature type="transmembrane region" description="Helical" evidence="7">
    <location>
        <begin position="36"/>
        <end position="55"/>
    </location>
</feature>
<dbReference type="AlphaFoldDB" id="A0A022KVR2"/>
<sequence length="452" mass="47409">MAADQAASADGGARRADPADPTVPASRPDLTPRARASARITLTLAALAMLGPFTINTVFPAFSRIGEEFGATDAQLQQLISAYLGAFAVLSVFHGPLSDALGRKKVMIGGLVIYLLAMFGAILAGGLGVLIALRILQGASAGAATIVSRVVIRDLFEGAEAQRLMARVMMIFALAPVLAPALGGWLLLLGDWRWVFAGVGIYGVVVLVLTAMMPESLPREHRTPLRLGSVMGALWRVGRSPVMLRIAAATALGFAAHFVFVASAPIIVVRLLGLGEQDFWVLFAPLIIGMICGSWVVGRTADAVDRSRLITIGYLATIVTSTVNLLMVIIAPTPSGSFEASLLPVLVGPMLMSFTASLFFAPIQLEILDLFPHERGAAASLGTFFTLLTNALLAGVIAPIVTASLVTLAATALCFVLAGSALWGWHLVVRRRLLDRAEPTGGAAAEPVDGTR</sequence>
<evidence type="ECO:0000313" key="10">
    <source>
        <dbReference type="Proteomes" id="UP000019754"/>
    </source>
</evidence>
<dbReference type="PANTHER" id="PTHR43124:SF3">
    <property type="entry name" value="CHLORAMPHENICOL EFFLUX PUMP RV0191"/>
    <property type="match status" value="1"/>
</dbReference>
<organism evidence="9 10">
    <name type="scientific">Brachybacterium muris UCD-AY4</name>
    <dbReference type="NCBI Taxonomy" id="1249481"/>
    <lineage>
        <taxon>Bacteria</taxon>
        <taxon>Bacillati</taxon>
        <taxon>Actinomycetota</taxon>
        <taxon>Actinomycetes</taxon>
        <taxon>Micrococcales</taxon>
        <taxon>Dermabacteraceae</taxon>
        <taxon>Brachybacterium</taxon>
    </lineage>
</organism>
<evidence type="ECO:0000256" key="5">
    <source>
        <dbReference type="ARBA" id="ARBA00023136"/>
    </source>
</evidence>
<evidence type="ECO:0000256" key="7">
    <source>
        <dbReference type="SAM" id="Phobius"/>
    </source>
</evidence>
<dbReference type="EMBL" id="AORC01000018">
    <property type="protein sequence ID" value="EYT48123.1"/>
    <property type="molecule type" value="Genomic_DNA"/>
</dbReference>
<dbReference type="InterPro" id="IPR036259">
    <property type="entry name" value="MFS_trans_sf"/>
</dbReference>
<dbReference type="InterPro" id="IPR050189">
    <property type="entry name" value="MFS_Efflux_Transporters"/>
</dbReference>
<protein>
    <submittedName>
        <fullName evidence="9">MFS transporter</fullName>
    </submittedName>
</protein>
<feature type="transmembrane region" description="Helical" evidence="7">
    <location>
        <begin position="309"/>
        <end position="330"/>
    </location>
</feature>
<dbReference type="PANTHER" id="PTHR43124">
    <property type="entry name" value="PURINE EFFLUX PUMP PBUE"/>
    <property type="match status" value="1"/>
</dbReference>
<feature type="transmembrane region" description="Helical" evidence="7">
    <location>
        <begin position="131"/>
        <end position="152"/>
    </location>
</feature>
<dbReference type="GO" id="GO:0005886">
    <property type="term" value="C:plasma membrane"/>
    <property type="evidence" value="ECO:0007669"/>
    <property type="project" value="UniProtKB-SubCell"/>
</dbReference>
<dbReference type="InterPro" id="IPR020846">
    <property type="entry name" value="MFS_dom"/>
</dbReference>
<dbReference type="Gene3D" id="1.20.1720.10">
    <property type="entry name" value="Multidrug resistance protein D"/>
    <property type="match status" value="1"/>
</dbReference>
<feature type="compositionally biased region" description="Low complexity" evidence="6">
    <location>
        <begin position="1"/>
        <end position="11"/>
    </location>
</feature>